<proteinExistence type="predicted"/>
<dbReference type="Proteomes" id="UP000827953">
    <property type="component" value="Segment"/>
</dbReference>
<protein>
    <submittedName>
        <fullName evidence="1">Uncharacterized protein</fullName>
    </submittedName>
</protein>
<name>A0AAE9BU76_9CAUD</name>
<gene>
    <name evidence="1" type="ORF">pEaSNUABM16_00299</name>
</gene>
<evidence type="ECO:0000313" key="1">
    <source>
        <dbReference type="EMBL" id="UAW96443.1"/>
    </source>
</evidence>
<sequence>MTEAEMNIDHIRNATKSIFTSGTVQQRDALRSIANTVLAPNAMFACEVEAPDVETAYRLLEEIKFTGDGTNMLPADEVYALDSILSKKWKKDFFEAVCNIALTMYSTDPATSGKGFWPRNHGEFNQLITRAFVWVLAQEGLKNVLKDPTVVSHTRLAQFMIATQLVGKDEANLRHFTTYRPYQDTGGVNCDNILPESYLEQIRAERRAGQPPEYEAAKSMSFSDLADLCERLNVIGPGSTKPVTCNCPVGELCECEEDEYQTRDDFDEDPEELLEEFYRKFGFPHDEDEDEPEEEIWREGISLMEVEVDLPTVRLTLPEAGVRRDSRMKKPMQKSRRNKILLTAEQQIWHKVDTDPVSADRRFAISLVSRHTCGVSRPVATQREALAIAAALAELCK</sequence>
<evidence type="ECO:0000313" key="2">
    <source>
        <dbReference type="Proteomes" id="UP000827953"/>
    </source>
</evidence>
<accession>A0AAE9BU76</accession>
<dbReference type="EMBL" id="MZ443782">
    <property type="protein sequence ID" value="UAW96443.1"/>
    <property type="molecule type" value="Genomic_DNA"/>
</dbReference>
<reference evidence="1 2" key="1">
    <citation type="submission" date="2021-06" db="EMBL/GenBank/DDBJ databases">
        <title>Complete genome sequence of Erwinia phage pEa_SNUABM_16.</title>
        <authorList>
            <person name="Kim S.G."/>
            <person name="Park S.C."/>
        </authorList>
    </citation>
    <scope>NUCLEOTIDE SEQUENCE [LARGE SCALE GENOMIC DNA]</scope>
    <source>
        <strain evidence="2">pEa_SNUABM_16</strain>
    </source>
</reference>
<keyword evidence="2" id="KW-1185">Reference proteome</keyword>
<organism evidence="1 2">
    <name type="scientific">Erwinia phage pEa_SNUABM_16</name>
    <dbReference type="NCBI Taxonomy" id="2869544"/>
    <lineage>
        <taxon>Viruses</taxon>
        <taxon>Duplodnaviria</taxon>
        <taxon>Heunggongvirae</taxon>
        <taxon>Uroviricota</taxon>
        <taxon>Caudoviricetes</taxon>
        <taxon>Alexandravirus</taxon>
        <taxon>Alexandravirus SNUABM16</taxon>
    </lineage>
</organism>